<dbReference type="PANTHER" id="PTHR33116">
    <property type="entry name" value="REVERSE TRANSCRIPTASE ZINC-BINDING DOMAIN-CONTAINING PROTEIN-RELATED-RELATED"/>
    <property type="match status" value="1"/>
</dbReference>
<proteinExistence type="predicted"/>
<reference evidence="1" key="1">
    <citation type="submission" date="2020-06" db="EMBL/GenBank/DDBJ databases">
        <authorList>
            <person name="Li T."/>
            <person name="Hu X."/>
            <person name="Zhang T."/>
            <person name="Song X."/>
            <person name="Zhang H."/>
            <person name="Dai N."/>
            <person name="Sheng W."/>
            <person name="Hou X."/>
            <person name="Wei L."/>
        </authorList>
    </citation>
    <scope>NUCLEOTIDE SEQUENCE</scope>
    <source>
        <strain evidence="1">KEN1</strain>
        <tissue evidence="1">Leaf</tissue>
    </source>
</reference>
<dbReference type="PANTHER" id="PTHR33116:SF78">
    <property type="entry name" value="OS12G0587133 PROTEIN"/>
    <property type="match status" value="1"/>
</dbReference>
<dbReference type="AlphaFoldDB" id="A0AAW2X5A3"/>
<accession>A0AAW2X5A3</accession>
<gene>
    <name evidence="1" type="ORF">Slati_1459800</name>
</gene>
<dbReference type="EMBL" id="JACGWN010000005">
    <property type="protein sequence ID" value="KAL0449034.1"/>
    <property type="molecule type" value="Genomic_DNA"/>
</dbReference>
<protein>
    <submittedName>
        <fullName evidence="1">Uncharacterized protein</fullName>
    </submittedName>
</protein>
<reference evidence="1" key="2">
    <citation type="journal article" date="2024" name="Plant">
        <title>Genomic evolution and insights into agronomic trait innovations of Sesamum species.</title>
        <authorList>
            <person name="Miao H."/>
            <person name="Wang L."/>
            <person name="Qu L."/>
            <person name="Liu H."/>
            <person name="Sun Y."/>
            <person name="Le M."/>
            <person name="Wang Q."/>
            <person name="Wei S."/>
            <person name="Zheng Y."/>
            <person name="Lin W."/>
            <person name="Duan Y."/>
            <person name="Cao H."/>
            <person name="Xiong S."/>
            <person name="Wang X."/>
            <person name="Wei L."/>
            <person name="Li C."/>
            <person name="Ma Q."/>
            <person name="Ju M."/>
            <person name="Zhao R."/>
            <person name="Li G."/>
            <person name="Mu C."/>
            <person name="Tian Q."/>
            <person name="Mei H."/>
            <person name="Zhang T."/>
            <person name="Gao T."/>
            <person name="Zhang H."/>
        </authorList>
    </citation>
    <scope>NUCLEOTIDE SEQUENCE</scope>
    <source>
        <strain evidence="1">KEN1</strain>
    </source>
</reference>
<organism evidence="1">
    <name type="scientific">Sesamum latifolium</name>
    <dbReference type="NCBI Taxonomy" id="2727402"/>
    <lineage>
        <taxon>Eukaryota</taxon>
        <taxon>Viridiplantae</taxon>
        <taxon>Streptophyta</taxon>
        <taxon>Embryophyta</taxon>
        <taxon>Tracheophyta</taxon>
        <taxon>Spermatophyta</taxon>
        <taxon>Magnoliopsida</taxon>
        <taxon>eudicotyledons</taxon>
        <taxon>Gunneridae</taxon>
        <taxon>Pentapetalae</taxon>
        <taxon>asterids</taxon>
        <taxon>lamiids</taxon>
        <taxon>Lamiales</taxon>
        <taxon>Pedaliaceae</taxon>
        <taxon>Sesamum</taxon>
    </lineage>
</organism>
<sequence>MAFGLPKGLIREIEKRLRSFLWKGITGSGHAKVAWTRVCTPVEEEGIGIQNLFALNMAMMAKKLWAVIQRDSKSIWAQWVYQVRLRERTVWTASLTSISWSWRKLLRLRTVLLPHLTFCIGDGTRFSLWHDPWHHLGPLIIRFPLGPNITGAHNTAPLHGMIVDGCWHWPTILDIGYVEITHDLPTIHGGQDAIMWNAGSGRFTNDVAYELFQPRGPK</sequence>
<name>A0AAW2X5A3_9LAMI</name>
<evidence type="ECO:0000313" key="1">
    <source>
        <dbReference type="EMBL" id="KAL0449034.1"/>
    </source>
</evidence>
<comment type="caution">
    <text evidence="1">The sequence shown here is derived from an EMBL/GenBank/DDBJ whole genome shotgun (WGS) entry which is preliminary data.</text>
</comment>
<feature type="non-terminal residue" evidence="1">
    <location>
        <position position="218"/>
    </location>
</feature>